<reference evidence="2 3" key="2">
    <citation type="submission" date="2019-01" db="EMBL/GenBank/DDBJ databases">
        <title>The decoding of complex shrimp genome reveals the adaptation for benthos swimmer, frequently molting mechanism and breeding impact on genome.</title>
        <authorList>
            <person name="Sun Y."/>
            <person name="Gao Y."/>
            <person name="Yu Y."/>
        </authorList>
    </citation>
    <scope>NUCLEOTIDE SEQUENCE [LARGE SCALE GENOMIC DNA]</scope>
    <source>
        <tissue evidence="2">Muscle</tissue>
    </source>
</reference>
<evidence type="ECO:0000256" key="1">
    <source>
        <dbReference type="SAM" id="Phobius"/>
    </source>
</evidence>
<keyword evidence="1" id="KW-0472">Membrane</keyword>
<dbReference type="EMBL" id="QCYY01001686">
    <property type="protein sequence ID" value="ROT76201.1"/>
    <property type="molecule type" value="Genomic_DNA"/>
</dbReference>
<sequence length="635" mass="68649">YSVPSLGQYSVPSLGQYSVPSLGQYSVSVPSLGQYSVPSLGHSVLPWPVFCPLSVFCPFPWPVFCPFLGQYSVPSLGQYSVLPLASIPLASILSLGQYSVPSLGQYSVPSLGQYSVPSLGQYSLGSILPLGQYSVPSLGQYSVPSLGQYSVPSLGQYSVPSLGQYSVPSLASILSLPLASILSLPLASILSLPLASILSLPLASILSLPLASILSLPLASILSPLASVPSLGQYSVPSLGQYSLGPPFLGQYSVPSLGQYSLGPVPSLAYSVLAMPVFFPSLASILSLPLASILSLPLASILSLPLASILSLPLARRRDKVPNTTNPSWHNFTAKRNDSHYCFQPGTEAEVCDKTKRQVHIESSSETEWIIKPSSSYSGCDQYHLLELQLDVHETPTKLFWRPGKFTRNLSLNISTGCVAKYEIAQSSSQSWFDITFQRVSGGNLSVVNSALLNISQTCQGIQRQISRIEVTSLNDSSRTPSYFSFHCGDGQGTQPDALPLSISLSALALFLLVALAAVVVCLLRAKVLPCTRETLASNPKNSDWRGIPSGQEPQEERMYEYVSLNGSSFQDVDEEALELPSLTAHDSENSLYGEFYSLYCFGVICFKARKYFTGEVFTRHRPTRSQYMYYRASA</sequence>
<protein>
    <submittedName>
        <fullName evidence="2">Uncharacterized protein</fullName>
    </submittedName>
</protein>
<dbReference type="Proteomes" id="UP000283509">
    <property type="component" value="Unassembled WGS sequence"/>
</dbReference>
<evidence type="ECO:0000313" key="2">
    <source>
        <dbReference type="EMBL" id="ROT76201.1"/>
    </source>
</evidence>
<proteinExistence type="predicted"/>
<dbReference type="STRING" id="6689.A0A423TIB8"/>
<keyword evidence="1" id="KW-0812">Transmembrane</keyword>
<organism evidence="2 3">
    <name type="scientific">Penaeus vannamei</name>
    <name type="common">Whiteleg shrimp</name>
    <name type="synonym">Litopenaeus vannamei</name>
    <dbReference type="NCBI Taxonomy" id="6689"/>
    <lineage>
        <taxon>Eukaryota</taxon>
        <taxon>Metazoa</taxon>
        <taxon>Ecdysozoa</taxon>
        <taxon>Arthropoda</taxon>
        <taxon>Crustacea</taxon>
        <taxon>Multicrustacea</taxon>
        <taxon>Malacostraca</taxon>
        <taxon>Eumalacostraca</taxon>
        <taxon>Eucarida</taxon>
        <taxon>Decapoda</taxon>
        <taxon>Dendrobranchiata</taxon>
        <taxon>Penaeoidea</taxon>
        <taxon>Penaeidae</taxon>
        <taxon>Penaeus</taxon>
    </lineage>
</organism>
<feature type="transmembrane region" description="Helical" evidence="1">
    <location>
        <begin position="503"/>
        <end position="524"/>
    </location>
</feature>
<dbReference type="OrthoDB" id="10564447at2759"/>
<name>A0A423TIB8_PENVA</name>
<keyword evidence="1" id="KW-1133">Transmembrane helix</keyword>
<gene>
    <name evidence="2" type="ORF">C7M84_005269</name>
</gene>
<comment type="caution">
    <text evidence="2">The sequence shown here is derived from an EMBL/GenBank/DDBJ whole genome shotgun (WGS) entry which is preliminary data.</text>
</comment>
<reference evidence="2 3" key="1">
    <citation type="submission" date="2018-04" db="EMBL/GenBank/DDBJ databases">
        <authorList>
            <person name="Zhang X."/>
            <person name="Yuan J."/>
            <person name="Li F."/>
            <person name="Xiang J."/>
        </authorList>
    </citation>
    <scope>NUCLEOTIDE SEQUENCE [LARGE SCALE GENOMIC DNA]</scope>
    <source>
        <tissue evidence="2">Muscle</tissue>
    </source>
</reference>
<evidence type="ECO:0000313" key="3">
    <source>
        <dbReference type="Proteomes" id="UP000283509"/>
    </source>
</evidence>
<keyword evidence="3" id="KW-1185">Reference proteome</keyword>
<feature type="non-terminal residue" evidence="2">
    <location>
        <position position="1"/>
    </location>
</feature>
<accession>A0A423TIB8</accession>
<dbReference type="AlphaFoldDB" id="A0A423TIB8"/>